<gene>
    <name evidence="2" type="ORF">LCGC14_1508140</name>
</gene>
<dbReference type="EMBL" id="LAZR01011037">
    <property type="protein sequence ID" value="KKM63766.1"/>
    <property type="molecule type" value="Genomic_DNA"/>
</dbReference>
<protein>
    <submittedName>
        <fullName evidence="2">Uncharacterized protein</fullName>
    </submittedName>
</protein>
<dbReference type="AlphaFoldDB" id="A0A0F9JMY3"/>
<evidence type="ECO:0000256" key="1">
    <source>
        <dbReference type="SAM" id="MobiDB-lite"/>
    </source>
</evidence>
<evidence type="ECO:0000313" key="2">
    <source>
        <dbReference type="EMBL" id="KKM63766.1"/>
    </source>
</evidence>
<feature type="non-terminal residue" evidence="2">
    <location>
        <position position="246"/>
    </location>
</feature>
<feature type="region of interest" description="Disordered" evidence="1">
    <location>
        <begin position="1"/>
        <end position="23"/>
    </location>
</feature>
<reference evidence="2" key="1">
    <citation type="journal article" date="2015" name="Nature">
        <title>Complex archaea that bridge the gap between prokaryotes and eukaryotes.</title>
        <authorList>
            <person name="Spang A."/>
            <person name="Saw J.H."/>
            <person name="Jorgensen S.L."/>
            <person name="Zaremba-Niedzwiedzka K."/>
            <person name="Martijn J."/>
            <person name="Lind A.E."/>
            <person name="van Eijk R."/>
            <person name="Schleper C."/>
            <person name="Guy L."/>
            <person name="Ettema T.J."/>
        </authorList>
    </citation>
    <scope>NUCLEOTIDE SEQUENCE</scope>
</reference>
<name>A0A0F9JMY3_9ZZZZ</name>
<organism evidence="2">
    <name type="scientific">marine sediment metagenome</name>
    <dbReference type="NCBI Taxonomy" id="412755"/>
    <lineage>
        <taxon>unclassified sequences</taxon>
        <taxon>metagenomes</taxon>
        <taxon>ecological metagenomes</taxon>
    </lineage>
</organism>
<accession>A0A0F9JMY3</accession>
<comment type="caution">
    <text evidence="2">The sequence shown here is derived from an EMBL/GenBank/DDBJ whole genome shotgun (WGS) entry which is preliminary data.</text>
</comment>
<sequence>MAIRASDFVSPEALAQPGPMENPGQVPTGSLKASDFVNLKAQPEIDRGLFGELTTGVAAGTEGLTSSFFGVAALTGRGLGIEALEKFGLAGIDRAQFFQSQLQPAVGSLEDIENAGDFFKFAAQGIGQALPSLALMVGSGGVGGAIAKRAIETGLKRVLAQEMRKTLAAKGFSKAAANDAITRAFQSQFARKMLLDSVIEGKTGATLLADAFRKGAAQAVLPASALPQIGQIDIELQAAGKDAGLT</sequence>
<proteinExistence type="predicted"/>